<name>A0AAW0DD65_9AGAR</name>
<reference evidence="9 10" key="1">
    <citation type="journal article" date="2024" name="J Genomics">
        <title>Draft genome sequencing and assembly of Favolaschia claudopus CIRM-BRFM 2984 isolated from oak limbs.</title>
        <authorList>
            <person name="Navarro D."/>
            <person name="Drula E."/>
            <person name="Chaduli D."/>
            <person name="Cazenave R."/>
            <person name="Ahrendt S."/>
            <person name="Wang J."/>
            <person name="Lipzen A."/>
            <person name="Daum C."/>
            <person name="Barry K."/>
            <person name="Grigoriev I.V."/>
            <person name="Favel A."/>
            <person name="Rosso M.N."/>
            <person name="Martin F."/>
        </authorList>
    </citation>
    <scope>NUCLEOTIDE SEQUENCE [LARGE SCALE GENOMIC DNA]</scope>
    <source>
        <strain evidence="9 10">CIRM-BRFM 2984</strain>
    </source>
</reference>
<evidence type="ECO:0000256" key="2">
    <source>
        <dbReference type="ARBA" id="ARBA00022679"/>
    </source>
</evidence>
<dbReference type="GO" id="GO:0008270">
    <property type="term" value="F:zinc ion binding"/>
    <property type="evidence" value="ECO:0007669"/>
    <property type="project" value="UniProtKB-KW"/>
</dbReference>
<dbReference type="EMBL" id="JAWWNJ010000009">
    <property type="protein sequence ID" value="KAK7048511.1"/>
    <property type="molecule type" value="Genomic_DNA"/>
</dbReference>
<dbReference type="GO" id="GO:0016567">
    <property type="term" value="P:protein ubiquitination"/>
    <property type="evidence" value="ECO:0007669"/>
    <property type="project" value="TreeGrafter"/>
</dbReference>
<feature type="compositionally biased region" description="Pro residues" evidence="7">
    <location>
        <begin position="453"/>
        <end position="462"/>
    </location>
</feature>
<dbReference type="GO" id="GO:0004842">
    <property type="term" value="F:ubiquitin-protein transferase activity"/>
    <property type="evidence" value="ECO:0007669"/>
    <property type="project" value="TreeGrafter"/>
</dbReference>
<evidence type="ECO:0000256" key="7">
    <source>
        <dbReference type="SAM" id="MobiDB-lite"/>
    </source>
</evidence>
<dbReference type="InterPro" id="IPR001841">
    <property type="entry name" value="Znf_RING"/>
</dbReference>
<feature type="region of interest" description="Disordered" evidence="7">
    <location>
        <begin position="443"/>
        <end position="475"/>
    </location>
</feature>
<protein>
    <recommendedName>
        <fullName evidence="8">RING-type domain-containing protein</fullName>
    </recommendedName>
</protein>
<evidence type="ECO:0000256" key="3">
    <source>
        <dbReference type="ARBA" id="ARBA00022786"/>
    </source>
</evidence>
<gene>
    <name evidence="9" type="ORF">R3P38DRAFT_2869823</name>
</gene>
<dbReference type="GO" id="GO:0005634">
    <property type="term" value="C:nucleus"/>
    <property type="evidence" value="ECO:0007669"/>
    <property type="project" value="UniProtKB-SubCell"/>
</dbReference>
<dbReference type="AlphaFoldDB" id="A0AAW0DD65"/>
<dbReference type="InterPro" id="IPR040909">
    <property type="entry name" value="CHFR_Znf-CRD"/>
</dbReference>
<evidence type="ECO:0000256" key="1">
    <source>
        <dbReference type="ARBA" id="ARBA00004123"/>
    </source>
</evidence>
<evidence type="ECO:0000256" key="4">
    <source>
        <dbReference type="ARBA" id="ARBA00023242"/>
    </source>
</evidence>
<dbReference type="PANTHER" id="PTHR16079:SF4">
    <property type="entry name" value="E3 UBIQUITIN-PROTEIN LIGASE CHFR"/>
    <property type="match status" value="1"/>
</dbReference>
<dbReference type="Proteomes" id="UP001362999">
    <property type="component" value="Unassembled WGS sequence"/>
</dbReference>
<keyword evidence="5" id="KW-0131">Cell cycle</keyword>
<comment type="subcellular location">
    <subcellularLocation>
        <location evidence="1">Nucleus</location>
    </subcellularLocation>
</comment>
<dbReference type="InterPro" id="IPR013083">
    <property type="entry name" value="Znf_RING/FYVE/PHD"/>
</dbReference>
<dbReference type="GO" id="GO:0006511">
    <property type="term" value="P:ubiquitin-dependent protein catabolic process"/>
    <property type="evidence" value="ECO:0007669"/>
    <property type="project" value="TreeGrafter"/>
</dbReference>
<dbReference type="PROSITE" id="PS50089">
    <property type="entry name" value="ZF_RING_2"/>
    <property type="match status" value="1"/>
</dbReference>
<dbReference type="InterPro" id="IPR052256">
    <property type="entry name" value="E3_ubiquitin-ligase_CHFR"/>
</dbReference>
<feature type="compositionally biased region" description="Basic and acidic residues" evidence="7">
    <location>
        <begin position="44"/>
        <end position="57"/>
    </location>
</feature>
<evidence type="ECO:0000256" key="5">
    <source>
        <dbReference type="ARBA" id="ARBA00023306"/>
    </source>
</evidence>
<accession>A0AAW0DD65</accession>
<proteinExistence type="predicted"/>
<dbReference type="PANTHER" id="PTHR16079">
    <property type="entry name" value="UBIQUITIN LIGASE PROTEIN CHFR"/>
    <property type="match status" value="1"/>
</dbReference>
<dbReference type="Pfam" id="PF17979">
    <property type="entry name" value="zf-CRD"/>
    <property type="match status" value="1"/>
</dbReference>
<keyword evidence="6" id="KW-0863">Zinc-finger</keyword>
<evidence type="ECO:0000259" key="8">
    <source>
        <dbReference type="PROSITE" id="PS50089"/>
    </source>
</evidence>
<organism evidence="9 10">
    <name type="scientific">Favolaschia claudopus</name>
    <dbReference type="NCBI Taxonomy" id="2862362"/>
    <lineage>
        <taxon>Eukaryota</taxon>
        <taxon>Fungi</taxon>
        <taxon>Dikarya</taxon>
        <taxon>Basidiomycota</taxon>
        <taxon>Agaricomycotina</taxon>
        <taxon>Agaricomycetes</taxon>
        <taxon>Agaricomycetidae</taxon>
        <taxon>Agaricales</taxon>
        <taxon>Marasmiineae</taxon>
        <taxon>Mycenaceae</taxon>
        <taxon>Favolaschia</taxon>
    </lineage>
</organism>
<feature type="domain" description="RING-type" evidence="8">
    <location>
        <begin position="87"/>
        <end position="127"/>
    </location>
</feature>
<keyword evidence="4" id="KW-0539">Nucleus</keyword>
<keyword evidence="2" id="KW-0808">Transferase</keyword>
<keyword evidence="6" id="KW-0479">Metal-binding</keyword>
<keyword evidence="10" id="KW-1185">Reference proteome</keyword>
<keyword evidence="6" id="KW-0862">Zinc</keyword>
<feature type="region of interest" description="Disordered" evidence="7">
    <location>
        <begin position="17"/>
        <end position="72"/>
    </location>
</feature>
<evidence type="ECO:0000313" key="10">
    <source>
        <dbReference type="Proteomes" id="UP001362999"/>
    </source>
</evidence>
<evidence type="ECO:0000313" key="9">
    <source>
        <dbReference type="EMBL" id="KAK7048511.1"/>
    </source>
</evidence>
<comment type="caution">
    <text evidence="9">The sequence shown here is derived from an EMBL/GenBank/DDBJ whole genome shotgun (WGS) entry which is preliminary data.</text>
</comment>
<sequence>MDEPQYTTLNHLIPTTEDSAVARVQQPTLKRRASASFPDGSDDTVSRKRMKEEHEDSVVVETHATGENTSSANESSLADQLAQELQCGCCSELVYRPVLFRPCEHFFCGSCCVLWIRNGGSTCPHCRADAASVTPFRAMQSVIDVLLRAAPHKARTERERQQADEVYRAGALIRIPSPRELSPEPDMNPSEFVRPCPNCLLGNPYGWQCPQPIAENTWPLEDGTPPGHALCGNCETLLALPSPLTTKCDFCQVSFCGIGVQGRCVASPLMSQHPHGLSDVGDLIQSSAVYECFNSNTVEVDIMLDYLTAQQITPRHVYRDIVTHIQSQPRAFLPLIEQELFVDIHPVPAGPEPDAETPRNRICRICASEVFLYGLRDWFLRERQKGFLEESVLSRKDCVDGTGCTKQQDLVHAREFNHMIPIPEPAAAGPSATQEQQLGAPPAYIAPIDPMTDAPPPPPPVSDFPSPLSDLDTPEPADEIISAVPITASDNAAVDVPILDGNARPNEA</sequence>
<evidence type="ECO:0000256" key="6">
    <source>
        <dbReference type="PROSITE-ProRule" id="PRU00175"/>
    </source>
</evidence>
<dbReference type="Gene3D" id="3.30.40.10">
    <property type="entry name" value="Zinc/RING finger domain, C3HC4 (zinc finger)"/>
    <property type="match status" value="1"/>
</dbReference>
<keyword evidence="3" id="KW-0833">Ubl conjugation pathway</keyword>
<dbReference type="SUPFAM" id="SSF57850">
    <property type="entry name" value="RING/U-box"/>
    <property type="match status" value="1"/>
</dbReference>